<organism evidence="3 4">
    <name type="scientific">Genlisea aurea</name>
    <dbReference type="NCBI Taxonomy" id="192259"/>
    <lineage>
        <taxon>Eukaryota</taxon>
        <taxon>Viridiplantae</taxon>
        <taxon>Streptophyta</taxon>
        <taxon>Embryophyta</taxon>
        <taxon>Tracheophyta</taxon>
        <taxon>Spermatophyta</taxon>
        <taxon>Magnoliopsida</taxon>
        <taxon>eudicotyledons</taxon>
        <taxon>Gunneridae</taxon>
        <taxon>Pentapetalae</taxon>
        <taxon>asterids</taxon>
        <taxon>lamiids</taxon>
        <taxon>Lamiales</taxon>
        <taxon>Lentibulariaceae</taxon>
        <taxon>Genlisea</taxon>
    </lineage>
</organism>
<reference evidence="3 4" key="1">
    <citation type="journal article" date="2013" name="BMC Genomics">
        <title>The miniature genome of a carnivorous plant Genlisea aurea contains a low number of genes and short non-coding sequences.</title>
        <authorList>
            <person name="Leushkin E.V."/>
            <person name="Sutormin R.A."/>
            <person name="Nabieva E.R."/>
            <person name="Penin A.A."/>
            <person name="Kondrashov A.S."/>
            <person name="Logacheva M.D."/>
        </authorList>
    </citation>
    <scope>NUCLEOTIDE SEQUENCE [LARGE SCALE GENOMIC DNA]</scope>
</reference>
<dbReference type="Gene3D" id="2.30.30.100">
    <property type="match status" value="1"/>
</dbReference>
<dbReference type="PANTHER" id="PTHR13586:SF0">
    <property type="entry name" value="TRAILER HITCH, ISOFORM H"/>
    <property type="match status" value="1"/>
</dbReference>
<dbReference type="GO" id="GO:0000932">
    <property type="term" value="C:P-body"/>
    <property type="evidence" value="ECO:0007669"/>
    <property type="project" value="TreeGrafter"/>
</dbReference>
<proteinExistence type="predicted"/>
<dbReference type="Pfam" id="PF12701">
    <property type="entry name" value="LSM14"/>
    <property type="match status" value="1"/>
</dbReference>
<dbReference type="PANTHER" id="PTHR13586">
    <property type="entry name" value="SCD6 PROTEIN-RELATED"/>
    <property type="match status" value="1"/>
</dbReference>
<accession>S8CFS0</accession>
<feature type="region of interest" description="Disordered" evidence="1">
    <location>
        <begin position="129"/>
        <end position="152"/>
    </location>
</feature>
<dbReference type="GO" id="GO:0034063">
    <property type="term" value="P:stress granule assembly"/>
    <property type="evidence" value="ECO:0007669"/>
    <property type="project" value="TreeGrafter"/>
</dbReference>
<feature type="non-terminal residue" evidence="3">
    <location>
        <position position="1"/>
    </location>
</feature>
<evidence type="ECO:0000256" key="1">
    <source>
        <dbReference type="SAM" id="MobiDB-lite"/>
    </source>
</evidence>
<dbReference type="EMBL" id="AUSU01004041">
    <property type="protein sequence ID" value="EPS65784.1"/>
    <property type="molecule type" value="Genomic_DNA"/>
</dbReference>
<comment type="caution">
    <text evidence="3">The sequence shown here is derived from an EMBL/GenBank/DDBJ whole genome shotgun (WGS) entry which is preliminary data.</text>
</comment>
<evidence type="ECO:0000313" key="3">
    <source>
        <dbReference type="EMBL" id="EPS65784.1"/>
    </source>
</evidence>
<gene>
    <name evidence="3" type="ORF">M569_08994</name>
</gene>
<evidence type="ECO:0000313" key="4">
    <source>
        <dbReference type="Proteomes" id="UP000015453"/>
    </source>
</evidence>
<feature type="non-terminal residue" evidence="3">
    <location>
        <position position="152"/>
    </location>
</feature>
<protein>
    <recommendedName>
        <fullName evidence="2">Lsm14-like N-terminal domain-containing protein</fullName>
    </recommendedName>
</protein>
<dbReference type="GO" id="GO:0033962">
    <property type="term" value="P:P-body assembly"/>
    <property type="evidence" value="ECO:0007669"/>
    <property type="project" value="TreeGrafter"/>
</dbReference>
<keyword evidence="4" id="KW-1185">Reference proteome</keyword>
<feature type="domain" description="Lsm14-like N-terminal" evidence="2">
    <location>
        <begin position="2"/>
        <end position="29"/>
    </location>
</feature>
<dbReference type="Proteomes" id="UP000015453">
    <property type="component" value="Unassembled WGS sequence"/>
</dbReference>
<sequence>KEGPQVPPGDKIYEYILFRGSDIKDLQVKASPPVQTSPPINSDPAIIQSHYPHPHPIIQPTSLPSGPSVPPPDHGSSASHIVLPGSNLQSGLPLYHPPGGNLNSWGSSLPNPGAGGLAMPMYWQGYYGTPPGGIPQLPQQPFLRPPPGLPIP</sequence>
<feature type="compositionally biased region" description="Pro residues" evidence="1">
    <location>
        <begin position="143"/>
        <end position="152"/>
    </location>
</feature>
<dbReference type="InterPro" id="IPR025609">
    <property type="entry name" value="Lsm14-like_N"/>
</dbReference>
<dbReference type="AlphaFoldDB" id="S8CFS0"/>
<evidence type="ECO:0000259" key="2">
    <source>
        <dbReference type="Pfam" id="PF12701"/>
    </source>
</evidence>
<feature type="region of interest" description="Disordered" evidence="1">
    <location>
        <begin position="29"/>
        <end position="102"/>
    </location>
</feature>
<dbReference type="OrthoDB" id="912113at2759"/>
<name>S8CFS0_9LAMI</name>
<dbReference type="GO" id="GO:0003729">
    <property type="term" value="F:mRNA binding"/>
    <property type="evidence" value="ECO:0007669"/>
    <property type="project" value="TreeGrafter"/>
</dbReference>